<name>A0A164Q9J7_9AGAM</name>
<evidence type="ECO:0000313" key="2">
    <source>
        <dbReference type="Proteomes" id="UP000076722"/>
    </source>
</evidence>
<sequence>MMAPNLDTLAVELIAEILKGADLRTISSIGLTSRRLYHIVKTNRKLWTDACDILDLPLQTGEIFATIPTESILPLALRAVSIQTRLENPASIPRIRRIHLGFISSWKLLPGGEWRLCTQDNNLWVVNNKEESKALPAVATFVAPSTIRCSAFEALGNREMRLAVGIGVDRDREETDRPQVSIIHLRFPVQDSSQARDRPLVISVKSYSLPATPSFVSLCRPLVLLKFRDTAGVRLASFRAAILDCEANVGVHLEAQPPTFEEVRLPRQGTSWEWLQVHFHPVLQKLVLRAEIRVDAYATNPPPQTVVVLADMPTLSQPIEVAPNTAAPNLFQTPEPLTFTHMHLEAISAPPLPLPLPSRYVSITEYATNDAQEFFSLCLDTDAPTSHDGELVAFLVHRAYNDCTHLCSSDICHNSSRFQEAIDRQAVVTYVNRAFTRVSRLMIPLPPEALPKSTQDPEKKLSFESTLLEVEMNHGVLSMSVIWSHRAVRESADSGRAFFGPRTHATWSFSSFYLLQY</sequence>
<organism evidence="1 2">
    <name type="scientific">Sistotremastrum niveocremeum HHB9708</name>
    <dbReference type="NCBI Taxonomy" id="1314777"/>
    <lineage>
        <taxon>Eukaryota</taxon>
        <taxon>Fungi</taxon>
        <taxon>Dikarya</taxon>
        <taxon>Basidiomycota</taxon>
        <taxon>Agaricomycotina</taxon>
        <taxon>Agaricomycetes</taxon>
        <taxon>Sistotremastrales</taxon>
        <taxon>Sistotremastraceae</taxon>
        <taxon>Sertulicium</taxon>
        <taxon>Sertulicium niveocremeum</taxon>
    </lineage>
</organism>
<keyword evidence="2" id="KW-1185">Reference proteome</keyword>
<accession>A0A164Q9J7</accession>
<reference evidence="1 2" key="1">
    <citation type="journal article" date="2016" name="Mol. Biol. Evol.">
        <title>Comparative Genomics of Early-Diverging Mushroom-Forming Fungi Provides Insights into the Origins of Lignocellulose Decay Capabilities.</title>
        <authorList>
            <person name="Nagy L.G."/>
            <person name="Riley R."/>
            <person name="Tritt A."/>
            <person name="Adam C."/>
            <person name="Daum C."/>
            <person name="Floudas D."/>
            <person name="Sun H."/>
            <person name="Yadav J.S."/>
            <person name="Pangilinan J."/>
            <person name="Larsson K.H."/>
            <person name="Matsuura K."/>
            <person name="Barry K."/>
            <person name="Labutti K."/>
            <person name="Kuo R."/>
            <person name="Ohm R.A."/>
            <person name="Bhattacharya S.S."/>
            <person name="Shirouzu T."/>
            <person name="Yoshinaga Y."/>
            <person name="Martin F.M."/>
            <person name="Grigoriev I.V."/>
            <person name="Hibbett D.S."/>
        </authorList>
    </citation>
    <scope>NUCLEOTIDE SEQUENCE [LARGE SCALE GENOMIC DNA]</scope>
    <source>
        <strain evidence="1 2">HHB9708</strain>
    </source>
</reference>
<evidence type="ECO:0000313" key="1">
    <source>
        <dbReference type="EMBL" id="KZS89455.1"/>
    </source>
</evidence>
<dbReference type="Proteomes" id="UP000076722">
    <property type="component" value="Unassembled WGS sequence"/>
</dbReference>
<gene>
    <name evidence="1" type="ORF">SISNIDRAFT_458649</name>
</gene>
<dbReference type="EMBL" id="KV419427">
    <property type="protein sequence ID" value="KZS89455.1"/>
    <property type="molecule type" value="Genomic_DNA"/>
</dbReference>
<dbReference type="AlphaFoldDB" id="A0A164Q9J7"/>
<evidence type="ECO:0008006" key="3">
    <source>
        <dbReference type="Google" id="ProtNLM"/>
    </source>
</evidence>
<proteinExistence type="predicted"/>
<protein>
    <recommendedName>
        <fullName evidence="3">F-box domain-containing protein</fullName>
    </recommendedName>
</protein>